<dbReference type="AlphaFoldDB" id="A0A845LF10"/>
<protein>
    <recommendedName>
        <fullName evidence="1">PD(D/E)XK endonuclease domain-containing protein</fullName>
    </recommendedName>
</protein>
<dbReference type="RefSeq" id="WP_161262547.1">
    <property type="nucleotide sequence ID" value="NZ_JAFBDC010000010.1"/>
</dbReference>
<sequence>MANNQNLADAREVMVAGFLILAGFNVSKPLSGASKYVFIVEKKGVCIKAQVKNLKRDPEYKKSPSPVYNIDASCTDIETGKQIPYKPTEVDVIIGYNIEERCFAAVPLADFDGKTSAVVHAKDGLRANYFHSWSALDDMVTQALGEK</sequence>
<dbReference type="Proteomes" id="UP000471031">
    <property type="component" value="Unassembled WGS sequence"/>
</dbReference>
<feature type="domain" description="PD(D/E)XK endonuclease" evidence="1">
    <location>
        <begin position="3"/>
        <end position="122"/>
    </location>
</feature>
<name>A0A845LF10_HELGE</name>
<accession>A0A845LF10</accession>
<dbReference type="InterPro" id="IPR021671">
    <property type="entry name" value="PD(D/E)XK_Endonuc"/>
</dbReference>
<dbReference type="EMBL" id="WXEX01000011">
    <property type="protein sequence ID" value="MZP43984.1"/>
    <property type="molecule type" value="Genomic_DNA"/>
</dbReference>
<proteinExistence type="predicted"/>
<dbReference type="GO" id="GO:0003676">
    <property type="term" value="F:nucleic acid binding"/>
    <property type="evidence" value="ECO:0007669"/>
    <property type="project" value="InterPro"/>
</dbReference>
<reference evidence="2 3" key="1">
    <citation type="submission" date="2020-01" db="EMBL/GenBank/DDBJ databases">
        <title>Whole genome sequence of Heliobacterium gestii DSM 11169.</title>
        <authorList>
            <person name="Kyndt J.A."/>
            <person name="Meyer T.E."/>
        </authorList>
    </citation>
    <scope>NUCLEOTIDE SEQUENCE [LARGE SCALE GENOMIC DNA]</scope>
    <source>
        <strain evidence="2 3">DSM 11169</strain>
    </source>
</reference>
<dbReference type="InterPro" id="IPR011856">
    <property type="entry name" value="tRNA_endonuc-like_dom_sf"/>
</dbReference>
<gene>
    <name evidence="2" type="ORF">GTO89_13175</name>
</gene>
<dbReference type="Gene3D" id="3.40.1350.10">
    <property type="match status" value="1"/>
</dbReference>
<organism evidence="2 3">
    <name type="scientific">Heliomicrobium gestii</name>
    <name type="common">Heliobacterium gestii</name>
    <dbReference type="NCBI Taxonomy" id="2699"/>
    <lineage>
        <taxon>Bacteria</taxon>
        <taxon>Bacillati</taxon>
        <taxon>Bacillota</taxon>
        <taxon>Clostridia</taxon>
        <taxon>Eubacteriales</taxon>
        <taxon>Heliobacteriaceae</taxon>
        <taxon>Heliomicrobium</taxon>
    </lineage>
</organism>
<evidence type="ECO:0000313" key="3">
    <source>
        <dbReference type="Proteomes" id="UP000471031"/>
    </source>
</evidence>
<dbReference type="Pfam" id="PF11645">
    <property type="entry name" value="PDDEXK_5"/>
    <property type="match status" value="1"/>
</dbReference>
<comment type="caution">
    <text evidence="2">The sequence shown here is derived from an EMBL/GenBank/DDBJ whole genome shotgun (WGS) entry which is preliminary data.</text>
</comment>
<evidence type="ECO:0000313" key="2">
    <source>
        <dbReference type="EMBL" id="MZP43984.1"/>
    </source>
</evidence>
<keyword evidence="3" id="KW-1185">Reference proteome</keyword>
<dbReference type="OrthoDB" id="628799at2"/>
<evidence type="ECO:0000259" key="1">
    <source>
        <dbReference type="Pfam" id="PF11645"/>
    </source>
</evidence>